<dbReference type="EMBL" id="JYDL01000009">
    <property type="protein sequence ID" value="KRX25937.1"/>
    <property type="molecule type" value="Genomic_DNA"/>
</dbReference>
<dbReference type="AlphaFoldDB" id="A0A0V0SGZ0"/>
<proteinExistence type="predicted"/>
<accession>A0A0V0SGZ0</accession>
<keyword evidence="3" id="KW-1185">Reference proteome</keyword>
<comment type="caution">
    <text evidence="2">The sequence shown here is derived from an EMBL/GenBank/DDBJ whole genome shotgun (WGS) entry which is preliminary data.</text>
</comment>
<dbReference type="Proteomes" id="UP000054630">
    <property type="component" value="Unassembled WGS sequence"/>
</dbReference>
<reference evidence="2 3" key="1">
    <citation type="submission" date="2015-01" db="EMBL/GenBank/DDBJ databases">
        <title>Evolution of Trichinella species and genotypes.</title>
        <authorList>
            <person name="Korhonen P.K."/>
            <person name="Edoardo P."/>
            <person name="Giuseppe L.R."/>
            <person name="Gasser R.B."/>
        </authorList>
    </citation>
    <scope>NUCLEOTIDE SEQUENCE [LARGE SCALE GENOMIC DNA]</scope>
    <source>
        <strain evidence="2">ISS37</strain>
    </source>
</reference>
<organism evidence="2 3">
    <name type="scientific">Trichinella nelsoni</name>
    <dbReference type="NCBI Taxonomy" id="6336"/>
    <lineage>
        <taxon>Eukaryota</taxon>
        <taxon>Metazoa</taxon>
        <taxon>Ecdysozoa</taxon>
        <taxon>Nematoda</taxon>
        <taxon>Enoplea</taxon>
        <taxon>Dorylaimia</taxon>
        <taxon>Trichinellida</taxon>
        <taxon>Trichinellidae</taxon>
        <taxon>Trichinella</taxon>
    </lineage>
</organism>
<evidence type="ECO:0000313" key="3">
    <source>
        <dbReference type="Proteomes" id="UP000054630"/>
    </source>
</evidence>
<sequence>MHILKKCIILATVALLQCNGEDASTENSYLASRAGEVLFRVSQKELSGLFKIVTQVTSVVRNSTLTVFQANVADSNCRVAGSPYRSYEAVAENCHPTSDPVKCTILYYFGNPLLSEVKCENRVPLVTLKKEQQLGKFVEYDGTNPKVIEKVQEAVFDFDQREKSKKFRKLVAVQWGATRGILTSFDVTLEKTNCKTVSHSFETYKSMSERCDGTGVTQKCIVQYKFYDTKTSEVVC</sequence>
<dbReference type="Gene3D" id="3.10.450.10">
    <property type="match status" value="1"/>
</dbReference>
<dbReference type="SUPFAM" id="SSF54403">
    <property type="entry name" value="Cystatin/monellin"/>
    <property type="match status" value="1"/>
</dbReference>
<name>A0A0V0SGZ0_9BILA</name>
<dbReference type="InterPro" id="IPR046350">
    <property type="entry name" value="Cystatin_sf"/>
</dbReference>
<evidence type="ECO:0000256" key="1">
    <source>
        <dbReference type="SAM" id="SignalP"/>
    </source>
</evidence>
<dbReference type="OrthoDB" id="5913748at2759"/>
<feature type="chain" id="PRO_5006868601" evidence="1">
    <location>
        <begin position="24"/>
        <end position="236"/>
    </location>
</feature>
<protein>
    <submittedName>
        <fullName evidence="2">Uncharacterized protein</fullName>
    </submittedName>
</protein>
<evidence type="ECO:0000313" key="2">
    <source>
        <dbReference type="EMBL" id="KRX25937.1"/>
    </source>
</evidence>
<gene>
    <name evidence="2" type="ORF">T07_6001</name>
</gene>
<keyword evidence="1" id="KW-0732">Signal</keyword>
<feature type="signal peptide" evidence="1">
    <location>
        <begin position="1"/>
        <end position="23"/>
    </location>
</feature>